<name>A0ABQ9H013_9NEOP</name>
<organism evidence="2 3">
    <name type="scientific">Dryococelus australis</name>
    <dbReference type="NCBI Taxonomy" id="614101"/>
    <lineage>
        <taxon>Eukaryota</taxon>
        <taxon>Metazoa</taxon>
        <taxon>Ecdysozoa</taxon>
        <taxon>Arthropoda</taxon>
        <taxon>Hexapoda</taxon>
        <taxon>Insecta</taxon>
        <taxon>Pterygota</taxon>
        <taxon>Neoptera</taxon>
        <taxon>Polyneoptera</taxon>
        <taxon>Phasmatodea</taxon>
        <taxon>Verophasmatodea</taxon>
        <taxon>Anareolatae</taxon>
        <taxon>Phasmatidae</taxon>
        <taxon>Eurycanthinae</taxon>
        <taxon>Dryococelus</taxon>
    </lineage>
</organism>
<feature type="region of interest" description="Disordered" evidence="1">
    <location>
        <begin position="39"/>
        <end position="59"/>
    </location>
</feature>
<evidence type="ECO:0000256" key="1">
    <source>
        <dbReference type="SAM" id="MobiDB-lite"/>
    </source>
</evidence>
<protein>
    <submittedName>
        <fullName evidence="2">Uncharacterized protein</fullName>
    </submittedName>
</protein>
<feature type="compositionally biased region" description="Basic and acidic residues" evidence="1">
    <location>
        <begin position="815"/>
        <end position="825"/>
    </location>
</feature>
<proteinExistence type="predicted"/>
<dbReference type="Proteomes" id="UP001159363">
    <property type="component" value="Chromosome 7"/>
</dbReference>
<sequence length="1343" mass="150316">MENSRNLSLNICAVSGACNTPRLSQKLAAGGGGEVFAERANKSSSHHPKNLDVSSTESYPASTRQQALRACFDLKNETSTKINNWHWTKRSAVLADLPWRSRLVRHRSGFESRAMHGPHRATITIFKNGNNVNKYDAWPESASEYTTSCSLSHSHSLSLSLSLSLRSRSFALSPTNLNDQRAYSLTVKPFELRQDCTSFGLVIVTRSIHWRKGFQGVSNEVWSNEQHSTVYTCFKYNLSPKNNANHSSAYWSLSCVFIGCCPTPGNYEIRKVFLFSCKSDIGSEACRAGLIDCDPIATVTSLYVCFTSILSRNEFAKLTAAFVTKGVELQGTFSRYADKESRKKFRTPTPSCEVSTAVLTSCYEKQPVGNDKGTGGALCQATKERPSFLPLPDQSSDTHKTPYDRVKRYREPKNKHLRRPSAIKYSRKTNGRVPNTATPNFFPPIFICFKGRKENLYFAANFETEMWSLKGVSVNGVSIGPESALSCSRSRDDVIMTSERTLSGRLNPSERARKSESTDRARTVCLTSERTVRVDVSIPRARARESAKQCSRHVVRKSALSRVIVCLLFRTLAERYHYTDFSHVHFIFAHAYMSIRIESFTVNATCAPCSLRFNSSSSSVQYKVLLYTRAATSPEADILVHLLYSSAFVCLDASHTTDDHNAGREVTACSRARTQISPCHPPHANTPFDPRPGQCRARPAGQSENVSCARCNPGTTARQITLLWKRSMIRPSELALIFLPTTQTLLKETATKLHPYSQYFQDIPPPMTNEFNWGIVYSRDKGDNGERLKRFVAAMSKPPKCPAPECKGRGGGNERSPRKPNDQRHCPTRFLHVKIREGACLEWNPVRLGEYTTYIQIYREQGFRKCSIHRDESSPSEKLGGQNSWARPTVAPRQLHPCDVTLPLLITARPNDGEVLASEREIYFQRQEVSFKTSGHVRPTSVTSQKRNMLECTGCHDLFRKTVPREDAIPLEKESHIRLVQSTTEEVEQGEHATSCRLHRSQRTQVDGNRSLARRREAPVHSLRSMTRVSSYETRSVGGHAKFALLFGIKLNFTVLYVLEPASFFHWLLHRCEDVPSLTELHVIGTHNCEVFLYWCRVIQGVSHEDGQPGSRFTGDLGQPGRAALRLVRRRPTVELAQENSETLSHPATSNSQYQFPCDLRELPSVAAVERPWGRGGAVVRLLATHQGEQVSTPRGVAHGFLNVGITSGDATGQRVFSGISRFPPPLHSSVTATYSLRFALIVSRDPDVKAVSEFALSTYLCVPVPGSDVVSRVYCRIAIAETHKTVCSNSSSLVPRISEVCKYASTYLNSDTTYEPPKLLHSHTRVRWTVEDRLSAYSCLSE</sequence>
<evidence type="ECO:0000313" key="3">
    <source>
        <dbReference type="Proteomes" id="UP001159363"/>
    </source>
</evidence>
<reference evidence="2 3" key="1">
    <citation type="submission" date="2023-02" db="EMBL/GenBank/DDBJ databases">
        <title>LHISI_Scaffold_Assembly.</title>
        <authorList>
            <person name="Stuart O.P."/>
            <person name="Cleave R."/>
            <person name="Magrath M.J.L."/>
            <person name="Mikheyev A.S."/>
        </authorList>
    </citation>
    <scope>NUCLEOTIDE SEQUENCE [LARGE SCALE GENOMIC DNA]</scope>
    <source>
        <strain evidence="2">Daus_M_001</strain>
        <tissue evidence="2">Leg muscle</tissue>
    </source>
</reference>
<accession>A0ABQ9H013</accession>
<dbReference type="PROSITE" id="PS51257">
    <property type="entry name" value="PROKAR_LIPOPROTEIN"/>
    <property type="match status" value="1"/>
</dbReference>
<dbReference type="EMBL" id="JARBHB010000008">
    <property type="protein sequence ID" value="KAJ8877614.1"/>
    <property type="molecule type" value="Genomic_DNA"/>
</dbReference>
<feature type="region of interest" description="Disordered" evidence="1">
    <location>
        <begin position="802"/>
        <end position="825"/>
    </location>
</feature>
<gene>
    <name evidence="2" type="ORF">PR048_022069</name>
</gene>
<evidence type="ECO:0000313" key="2">
    <source>
        <dbReference type="EMBL" id="KAJ8877614.1"/>
    </source>
</evidence>
<keyword evidence="3" id="KW-1185">Reference proteome</keyword>
<comment type="caution">
    <text evidence="2">The sequence shown here is derived from an EMBL/GenBank/DDBJ whole genome shotgun (WGS) entry which is preliminary data.</text>
</comment>